<feature type="region of interest" description="Disordered" evidence="1">
    <location>
        <begin position="89"/>
        <end position="115"/>
    </location>
</feature>
<dbReference type="EMBL" id="KI894022">
    <property type="protein sequence ID" value="OCF24132.1"/>
    <property type="molecule type" value="Genomic_DNA"/>
</dbReference>
<proteinExistence type="predicted"/>
<reference evidence="2" key="1">
    <citation type="submission" date="2013-07" db="EMBL/GenBank/DDBJ databases">
        <title>The Genome Sequence of Cryptococcus bestiolae CBS10118.</title>
        <authorList>
            <consortium name="The Broad Institute Genome Sequencing Platform"/>
            <person name="Cuomo C."/>
            <person name="Litvintseva A."/>
            <person name="Chen Y."/>
            <person name="Heitman J."/>
            <person name="Sun S."/>
            <person name="Springer D."/>
            <person name="Dromer F."/>
            <person name="Young S.K."/>
            <person name="Zeng Q."/>
            <person name="Gargeya S."/>
            <person name="Fitzgerald M."/>
            <person name="Abouelleil A."/>
            <person name="Alvarado L."/>
            <person name="Berlin A.M."/>
            <person name="Chapman S.B."/>
            <person name="Dewar J."/>
            <person name="Goldberg J."/>
            <person name="Griggs A."/>
            <person name="Gujja S."/>
            <person name="Hansen M."/>
            <person name="Howarth C."/>
            <person name="Imamovic A."/>
            <person name="Larimer J."/>
            <person name="McCowan C."/>
            <person name="Murphy C."/>
            <person name="Pearson M."/>
            <person name="Priest M."/>
            <person name="Roberts A."/>
            <person name="Saif S."/>
            <person name="Shea T."/>
            <person name="Sykes S."/>
            <person name="Wortman J."/>
            <person name="Nusbaum C."/>
            <person name="Birren B."/>
        </authorList>
    </citation>
    <scope>NUCLEOTIDE SEQUENCE [LARGE SCALE GENOMIC DNA]</scope>
    <source>
        <strain evidence="2">CBS 10118</strain>
    </source>
</reference>
<accession>A0A1B9FZD7</accession>
<name>A0A1B9FZD7_9TREE</name>
<evidence type="ECO:0000313" key="2">
    <source>
        <dbReference type="EMBL" id="OCF24132.1"/>
    </source>
</evidence>
<evidence type="ECO:0000313" key="4">
    <source>
        <dbReference type="Proteomes" id="UP000092730"/>
    </source>
</evidence>
<feature type="compositionally biased region" description="Basic and acidic residues" evidence="1">
    <location>
        <begin position="89"/>
        <end position="103"/>
    </location>
</feature>
<dbReference type="GeneID" id="30209989"/>
<dbReference type="Proteomes" id="UP000092730">
    <property type="component" value="Chromosome 5"/>
</dbReference>
<reference evidence="3" key="4">
    <citation type="submission" date="2024-02" db="EMBL/GenBank/DDBJ databases">
        <title>Comparative genomics of Cryptococcus and Kwoniella reveals pathogenesis evolution and contrasting modes of karyotype evolution via chromosome fusion or intercentromeric recombination.</title>
        <authorList>
            <person name="Coelho M.A."/>
            <person name="David-Palma M."/>
            <person name="Shea T."/>
            <person name="Bowers K."/>
            <person name="McGinley-Smith S."/>
            <person name="Mohammad A.W."/>
            <person name="Gnirke A."/>
            <person name="Yurkov A.M."/>
            <person name="Nowrousian M."/>
            <person name="Sun S."/>
            <person name="Cuomo C.A."/>
            <person name="Heitman J."/>
        </authorList>
    </citation>
    <scope>NUCLEOTIDE SEQUENCE</scope>
    <source>
        <strain evidence="3">CBS 10118</strain>
    </source>
</reference>
<organism evidence="2">
    <name type="scientific">Kwoniella bestiolae CBS 10118</name>
    <dbReference type="NCBI Taxonomy" id="1296100"/>
    <lineage>
        <taxon>Eukaryota</taxon>
        <taxon>Fungi</taxon>
        <taxon>Dikarya</taxon>
        <taxon>Basidiomycota</taxon>
        <taxon>Agaricomycotina</taxon>
        <taxon>Tremellomycetes</taxon>
        <taxon>Tremellales</taxon>
        <taxon>Cryptococcaceae</taxon>
        <taxon>Kwoniella</taxon>
    </lineage>
</organism>
<reference evidence="2" key="3">
    <citation type="submission" date="2014-01" db="EMBL/GenBank/DDBJ databases">
        <title>Evolution of pathogenesis and genome organization in the Tremellales.</title>
        <authorList>
            <person name="Cuomo C."/>
            <person name="Litvintseva A."/>
            <person name="Heitman J."/>
            <person name="Chen Y."/>
            <person name="Sun S."/>
            <person name="Springer D."/>
            <person name="Dromer F."/>
            <person name="Young S."/>
            <person name="Zeng Q."/>
            <person name="Chapman S."/>
            <person name="Gujja S."/>
            <person name="Saif S."/>
            <person name="Birren B."/>
        </authorList>
    </citation>
    <scope>NUCLEOTIDE SEQUENCE</scope>
    <source>
        <strain evidence="2">CBS 10118</strain>
    </source>
</reference>
<gene>
    <name evidence="2" type="ORF">I302_05590</name>
    <name evidence="3" type="ORF">I302_107144</name>
</gene>
<dbReference type="KEGG" id="kbi:30209989"/>
<dbReference type="OrthoDB" id="10497765at2759"/>
<sequence>MTSTTYKTLSEIPNLVEYLASLPSKELTNILRDERMMNDFKYSLYPNYATTSQHPSLSGGCHSGQMVFEDIMQEVRERRLAKKIEAAEKMKGKSMGEEEKGRMIVEGMVATSTKG</sequence>
<dbReference type="VEuPathDB" id="FungiDB:I302_05590"/>
<protein>
    <submittedName>
        <fullName evidence="2">Uncharacterized protein</fullName>
    </submittedName>
</protein>
<dbReference type="EMBL" id="CP144545">
    <property type="protein sequence ID" value="WVW85107.1"/>
    <property type="molecule type" value="Genomic_DNA"/>
</dbReference>
<reference evidence="3" key="2">
    <citation type="submission" date="2013-07" db="EMBL/GenBank/DDBJ databases">
        <authorList>
            <consortium name="The Broad Institute Genome Sequencing Platform"/>
            <person name="Cuomo C."/>
            <person name="Litvintseva A."/>
            <person name="Chen Y."/>
            <person name="Heitman J."/>
            <person name="Sun S."/>
            <person name="Springer D."/>
            <person name="Dromer F."/>
            <person name="Young S.K."/>
            <person name="Zeng Q."/>
            <person name="Gargeya S."/>
            <person name="Fitzgerald M."/>
            <person name="Abouelleil A."/>
            <person name="Alvarado L."/>
            <person name="Berlin A.M."/>
            <person name="Chapman S.B."/>
            <person name="Dewar J."/>
            <person name="Goldberg J."/>
            <person name="Griggs A."/>
            <person name="Gujja S."/>
            <person name="Hansen M."/>
            <person name="Howarth C."/>
            <person name="Imamovic A."/>
            <person name="Larimer J."/>
            <person name="McCowan C."/>
            <person name="Murphy C."/>
            <person name="Pearson M."/>
            <person name="Priest M."/>
            <person name="Roberts A."/>
            <person name="Saif S."/>
            <person name="Shea T."/>
            <person name="Sykes S."/>
            <person name="Wortman J."/>
            <person name="Nusbaum C."/>
            <person name="Birren B."/>
        </authorList>
    </citation>
    <scope>NUCLEOTIDE SEQUENCE</scope>
    <source>
        <strain evidence="3">CBS 10118</strain>
    </source>
</reference>
<keyword evidence="4" id="KW-1185">Reference proteome</keyword>
<evidence type="ECO:0000313" key="3">
    <source>
        <dbReference type="EMBL" id="WVW85107.1"/>
    </source>
</evidence>
<dbReference type="RefSeq" id="XP_019045202.1">
    <property type="nucleotide sequence ID" value="XM_019192205.1"/>
</dbReference>
<dbReference type="AlphaFoldDB" id="A0A1B9FZD7"/>
<evidence type="ECO:0000256" key="1">
    <source>
        <dbReference type="SAM" id="MobiDB-lite"/>
    </source>
</evidence>